<name>A0A840MRF1_9PROT</name>
<accession>A0A840MRF1</accession>
<sequence length="100" mass="11189">MIRHIVMWRLKDQAEGADRASNAKQVKALLESLRGRIPGMLHLEVGVDFSGTAQSADLVLVTDFESRAALDAYQHHPAHVAMKDFIGAVREVRMMVDYEV</sequence>
<evidence type="ECO:0000313" key="3">
    <source>
        <dbReference type="Proteomes" id="UP000575898"/>
    </source>
</evidence>
<organism evidence="2 3">
    <name type="scientific">Chitinivorax tropicus</name>
    <dbReference type="NCBI Taxonomy" id="714531"/>
    <lineage>
        <taxon>Bacteria</taxon>
        <taxon>Pseudomonadati</taxon>
        <taxon>Pseudomonadota</taxon>
        <taxon>Betaproteobacteria</taxon>
        <taxon>Chitinivorax</taxon>
    </lineage>
</organism>
<proteinExistence type="predicted"/>
<dbReference type="SMART" id="SM00886">
    <property type="entry name" value="Dabb"/>
    <property type="match status" value="1"/>
</dbReference>
<dbReference type="SUPFAM" id="SSF54909">
    <property type="entry name" value="Dimeric alpha+beta barrel"/>
    <property type="match status" value="1"/>
</dbReference>
<dbReference type="Pfam" id="PF07876">
    <property type="entry name" value="Dabb"/>
    <property type="match status" value="1"/>
</dbReference>
<dbReference type="InterPro" id="IPR011008">
    <property type="entry name" value="Dimeric_a/b-barrel"/>
</dbReference>
<feature type="domain" description="Stress-response A/B barrel" evidence="1">
    <location>
        <begin position="2"/>
        <end position="98"/>
    </location>
</feature>
<dbReference type="PROSITE" id="PS51502">
    <property type="entry name" value="S_R_A_B_BARREL"/>
    <property type="match status" value="1"/>
</dbReference>
<keyword evidence="3" id="KW-1185">Reference proteome</keyword>
<dbReference type="AlphaFoldDB" id="A0A840MRF1"/>
<dbReference type="Gene3D" id="3.30.70.100">
    <property type="match status" value="1"/>
</dbReference>
<dbReference type="RefSeq" id="WP_184039163.1">
    <property type="nucleotide sequence ID" value="NZ_JACHHY010000013.1"/>
</dbReference>
<dbReference type="Proteomes" id="UP000575898">
    <property type="component" value="Unassembled WGS sequence"/>
</dbReference>
<reference evidence="2 3" key="1">
    <citation type="submission" date="2020-08" db="EMBL/GenBank/DDBJ databases">
        <title>Genomic Encyclopedia of Type Strains, Phase IV (KMG-IV): sequencing the most valuable type-strain genomes for metagenomic binning, comparative biology and taxonomic classification.</title>
        <authorList>
            <person name="Goeker M."/>
        </authorList>
    </citation>
    <scope>NUCLEOTIDE SEQUENCE [LARGE SCALE GENOMIC DNA]</scope>
    <source>
        <strain evidence="2 3">DSM 27165</strain>
    </source>
</reference>
<dbReference type="PANTHER" id="PTHR37832:SF1">
    <property type="entry name" value="STRESS-RESPONSE A_B BARREL DOMAIN-CONTAINING PROTEIN"/>
    <property type="match status" value="1"/>
</dbReference>
<dbReference type="PANTHER" id="PTHR37832">
    <property type="entry name" value="BLL2683 PROTEIN"/>
    <property type="match status" value="1"/>
</dbReference>
<comment type="caution">
    <text evidence="2">The sequence shown here is derived from an EMBL/GenBank/DDBJ whole genome shotgun (WGS) entry which is preliminary data.</text>
</comment>
<dbReference type="InterPro" id="IPR013097">
    <property type="entry name" value="Dabb"/>
</dbReference>
<evidence type="ECO:0000259" key="1">
    <source>
        <dbReference type="PROSITE" id="PS51502"/>
    </source>
</evidence>
<protein>
    <recommendedName>
        <fullName evidence="1">Stress-response A/B barrel domain-containing protein</fullName>
    </recommendedName>
</protein>
<dbReference type="EMBL" id="JACHHY010000013">
    <property type="protein sequence ID" value="MBB5019016.1"/>
    <property type="molecule type" value="Genomic_DNA"/>
</dbReference>
<evidence type="ECO:0000313" key="2">
    <source>
        <dbReference type="EMBL" id="MBB5019016.1"/>
    </source>
</evidence>
<gene>
    <name evidence="2" type="ORF">HNQ59_002314</name>
</gene>